<dbReference type="RefSeq" id="WP_026014820.1">
    <property type="nucleotide sequence ID" value="NZ_JACIEN010000001.1"/>
</dbReference>
<dbReference type="AlphaFoldDB" id="A0A840BVC0"/>
<organism evidence="2 3">
    <name type="scientific">Chelatococcus caeni</name>
    <dbReference type="NCBI Taxonomy" id="1348468"/>
    <lineage>
        <taxon>Bacteria</taxon>
        <taxon>Pseudomonadati</taxon>
        <taxon>Pseudomonadota</taxon>
        <taxon>Alphaproteobacteria</taxon>
        <taxon>Hyphomicrobiales</taxon>
        <taxon>Chelatococcaceae</taxon>
        <taxon>Chelatococcus</taxon>
    </lineage>
</organism>
<protein>
    <submittedName>
        <fullName evidence="2">Uncharacterized protein</fullName>
    </submittedName>
</protein>
<comment type="caution">
    <text evidence="2">The sequence shown here is derived from an EMBL/GenBank/DDBJ whole genome shotgun (WGS) entry which is preliminary data.</text>
</comment>
<reference evidence="2 3" key="1">
    <citation type="submission" date="2020-08" db="EMBL/GenBank/DDBJ databases">
        <title>Genomic Encyclopedia of Type Strains, Phase IV (KMG-IV): sequencing the most valuable type-strain genomes for metagenomic binning, comparative biology and taxonomic classification.</title>
        <authorList>
            <person name="Goeker M."/>
        </authorList>
    </citation>
    <scope>NUCLEOTIDE SEQUENCE [LARGE SCALE GENOMIC DNA]</scope>
    <source>
        <strain evidence="2 3">DSM 103737</strain>
    </source>
</reference>
<accession>A0A840BVC0</accession>
<dbReference type="EMBL" id="JACIEN010000001">
    <property type="protein sequence ID" value="MBB4015428.1"/>
    <property type="molecule type" value="Genomic_DNA"/>
</dbReference>
<keyword evidence="3" id="KW-1185">Reference proteome</keyword>
<evidence type="ECO:0000313" key="2">
    <source>
        <dbReference type="EMBL" id="MBB4015428.1"/>
    </source>
</evidence>
<dbReference type="Proteomes" id="UP000577362">
    <property type="component" value="Unassembled WGS sequence"/>
</dbReference>
<feature type="region of interest" description="Disordered" evidence="1">
    <location>
        <begin position="46"/>
        <end position="76"/>
    </location>
</feature>
<proteinExistence type="predicted"/>
<name>A0A840BVC0_9HYPH</name>
<evidence type="ECO:0000256" key="1">
    <source>
        <dbReference type="SAM" id="MobiDB-lite"/>
    </source>
</evidence>
<evidence type="ECO:0000313" key="3">
    <source>
        <dbReference type="Proteomes" id="UP000577362"/>
    </source>
</evidence>
<sequence>MSDIAGHSGDNLVAFPMARRLERAPAPPEECGTILLFTGVRYSRWGSDDADPAGRSGGGATPGRSQRTGRSLVRGS</sequence>
<gene>
    <name evidence="2" type="ORF">GGR16_000434</name>
</gene>